<keyword evidence="2" id="KW-1185">Reference proteome</keyword>
<evidence type="ECO:0000313" key="1">
    <source>
        <dbReference type="EMBL" id="GBM36382.1"/>
    </source>
</evidence>
<dbReference type="EMBL" id="BGPR01000810">
    <property type="protein sequence ID" value="GBM36382.1"/>
    <property type="molecule type" value="Genomic_DNA"/>
</dbReference>
<feature type="non-terminal residue" evidence="1">
    <location>
        <position position="1"/>
    </location>
</feature>
<dbReference type="AlphaFoldDB" id="A0A4Y2F4C0"/>
<dbReference type="Proteomes" id="UP000499080">
    <property type="component" value="Unassembled WGS sequence"/>
</dbReference>
<comment type="caution">
    <text evidence="1">The sequence shown here is derived from an EMBL/GenBank/DDBJ whole genome shotgun (WGS) entry which is preliminary data.</text>
</comment>
<organism evidence="1 2">
    <name type="scientific">Araneus ventricosus</name>
    <name type="common">Orbweaver spider</name>
    <name type="synonym">Epeira ventricosa</name>
    <dbReference type="NCBI Taxonomy" id="182803"/>
    <lineage>
        <taxon>Eukaryota</taxon>
        <taxon>Metazoa</taxon>
        <taxon>Ecdysozoa</taxon>
        <taxon>Arthropoda</taxon>
        <taxon>Chelicerata</taxon>
        <taxon>Arachnida</taxon>
        <taxon>Araneae</taxon>
        <taxon>Araneomorphae</taxon>
        <taxon>Entelegynae</taxon>
        <taxon>Araneoidea</taxon>
        <taxon>Araneidae</taxon>
        <taxon>Araneus</taxon>
    </lineage>
</organism>
<evidence type="ECO:0000313" key="2">
    <source>
        <dbReference type="Proteomes" id="UP000499080"/>
    </source>
</evidence>
<protein>
    <submittedName>
        <fullName evidence="1">Uncharacterized protein</fullName>
    </submittedName>
</protein>
<accession>A0A4Y2F4C0</accession>
<name>A0A4Y2F4C0_ARAVE</name>
<reference evidence="1 2" key="1">
    <citation type="journal article" date="2019" name="Sci. Rep.">
        <title>Orb-weaving spider Araneus ventricosus genome elucidates the spidroin gene catalogue.</title>
        <authorList>
            <person name="Kono N."/>
            <person name="Nakamura H."/>
            <person name="Ohtoshi R."/>
            <person name="Moran D.A.P."/>
            <person name="Shinohara A."/>
            <person name="Yoshida Y."/>
            <person name="Fujiwara M."/>
            <person name="Mori M."/>
            <person name="Tomita M."/>
            <person name="Arakawa K."/>
        </authorList>
    </citation>
    <scope>NUCLEOTIDE SEQUENCE [LARGE SCALE GENOMIC DNA]</scope>
</reference>
<gene>
    <name evidence="1" type="ORF">AVEN_176073-2_1</name>
</gene>
<proteinExistence type="predicted"/>
<sequence length="104" mass="11966">WIASTYQRDTEPRDYKEFSQVDELRIRGMPIPRGCLLKSELIRDFQSELITELSLVLRSLKPSSRLLMQFLRPPILSSNIPFYSPFQGVELCLPCTPLDNVPPG</sequence>